<keyword evidence="4" id="KW-0843">Virulence</keyword>
<dbReference type="Gene3D" id="3.40.50.1820">
    <property type="entry name" value="alpha/beta hydrolase"/>
    <property type="match status" value="1"/>
</dbReference>
<dbReference type="InterPro" id="IPR001789">
    <property type="entry name" value="Sig_transdc_resp-reg_receiver"/>
</dbReference>
<dbReference type="Gene3D" id="3.30.450.40">
    <property type="match status" value="1"/>
</dbReference>
<dbReference type="NCBIfam" id="TIGR01249">
    <property type="entry name" value="pro_imino_pep_1"/>
    <property type="match status" value="1"/>
</dbReference>
<dbReference type="Gene3D" id="3.30.465.10">
    <property type="match status" value="1"/>
</dbReference>
<comment type="similarity">
    <text evidence="2">Belongs to the AB hydrolase superfamily. AKT2 hydrolase family.</text>
</comment>
<dbReference type="PROSITE" id="PS50110">
    <property type="entry name" value="RESPONSE_REGULATORY"/>
    <property type="match status" value="1"/>
</dbReference>
<dbReference type="SUPFAM" id="SSF55874">
    <property type="entry name" value="ATPase domain of HSP90 chaperone/DNA topoisomerase II/histidine kinase"/>
    <property type="match status" value="1"/>
</dbReference>
<dbReference type="SMART" id="SM00448">
    <property type="entry name" value="REC"/>
    <property type="match status" value="1"/>
</dbReference>
<evidence type="ECO:0000256" key="1">
    <source>
        <dbReference type="ARBA" id="ARBA00004275"/>
    </source>
</evidence>
<evidence type="ECO:0000256" key="7">
    <source>
        <dbReference type="SAM" id="MobiDB-lite"/>
    </source>
</evidence>
<dbReference type="Gene3D" id="3.40.50.2300">
    <property type="match status" value="1"/>
</dbReference>
<dbReference type="PRINTS" id="PR00344">
    <property type="entry name" value="BCTRLSENSOR"/>
</dbReference>
<dbReference type="InterPro" id="IPR000073">
    <property type="entry name" value="AB_hydrolase_1"/>
</dbReference>
<dbReference type="PANTHER" id="PTHR43722">
    <property type="entry name" value="PROLINE IMINOPEPTIDASE"/>
    <property type="match status" value="1"/>
</dbReference>
<dbReference type="SMART" id="SM00388">
    <property type="entry name" value="HisKA"/>
    <property type="match status" value="1"/>
</dbReference>
<feature type="compositionally biased region" description="Low complexity" evidence="7">
    <location>
        <begin position="1117"/>
        <end position="1134"/>
    </location>
</feature>
<dbReference type="CDD" id="cd17546">
    <property type="entry name" value="REC_hyHK_CKI1_RcsC-like"/>
    <property type="match status" value="1"/>
</dbReference>
<dbReference type="Pfam" id="PF00561">
    <property type="entry name" value="Abhydrolase_1"/>
    <property type="match status" value="1"/>
</dbReference>
<keyword evidence="11" id="KW-1185">Reference proteome</keyword>
<dbReference type="Pfam" id="PF00512">
    <property type="entry name" value="HisKA"/>
    <property type="match status" value="1"/>
</dbReference>
<dbReference type="InterPro" id="IPR011006">
    <property type="entry name" value="CheY-like_superfamily"/>
</dbReference>
<reference evidence="10 11" key="1">
    <citation type="journal article" date="2014" name="PLoS ONE">
        <title>De novo Genome Assembly of the Fungal Plant Pathogen Pyrenophora semeniperda.</title>
        <authorList>
            <person name="Soliai M.M."/>
            <person name="Meyer S.E."/>
            <person name="Udall J.A."/>
            <person name="Elzinga D.E."/>
            <person name="Hermansen R.A."/>
            <person name="Bodily P.M."/>
            <person name="Hart A.A."/>
            <person name="Coleman C.E."/>
        </authorList>
    </citation>
    <scope>NUCLEOTIDE SEQUENCE [LARGE SCALE GENOMIC DNA]</scope>
    <source>
        <strain evidence="10 11">CCB06</strain>
        <tissue evidence="10">Mycelium</tissue>
    </source>
</reference>
<evidence type="ECO:0000256" key="2">
    <source>
        <dbReference type="ARBA" id="ARBA00005668"/>
    </source>
</evidence>
<dbReference type="Pfam" id="PF02518">
    <property type="entry name" value="HATPase_c"/>
    <property type="match status" value="1"/>
</dbReference>
<dbReference type="GO" id="GO:0006508">
    <property type="term" value="P:proteolysis"/>
    <property type="evidence" value="ECO:0007669"/>
    <property type="project" value="InterPro"/>
</dbReference>
<feature type="domain" description="Response regulatory" evidence="9">
    <location>
        <begin position="1865"/>
        <end position="2005"/>
    </location>
</feature>
<dbReference type="Proteomes" id="UP000265663">
    <property type="component" value="Unassembled WGS sequence"/>
</dbReference>
<name>A0A3M7LYK9_9PLEO</name>
<dbReference type="GO" id="GO:0005777">
    <property type="term" value="C:peroxisome"/>
    <property type="evidence" value="ECO:0007669"/>
    <property type="project" value="UniProtKB-SubCell"/>
</dbReference>
<dbReference type="InterPro" id="IPR004358">
    <property type="entry name" value="Sig_transdc_His_kin-like_C"/>
</dbReference>
<dbReference type="InterPro" id="IPR029058">
    <property type="entry name" value="AB_hydrolase_fold"/>
</dbReference>
<dbReference type="InterPro" id="IPR005467">
    <property type="entry name" value="His_kinase_dom"/>
</dbReference>
<dbReference type="GO" id="GO:0050660">
    <property type="term" value="F:flavin adenine dinucleotide binding"/>
    <property type="evidence" value="ECO:0007669"/>
    <property type="project" value="InterPro"/>
</dbReference>
<dbReference type="Gene3D" id="1.10.287.130">
    <property type="match status" value="1"/>
</dbReference>
<evidence type="ECO:0000259" key="9">
    <source>
        <dbReference type="PROSITE" id="PS50110"/>
    </source>
</evidence>
<dbReference type="OrthoDB" id="10249433at2759"/>
<comment type="subcellular location">
    <subcellularLocation>
        <location evidence="1">Peroxisome</location>
    </subcellularLocation>
</comment>
<sequence length="2006" mass="220607">MSPSPAIGIGAFVRSSVTPVIMPNSASLTLTTLVLGAQLALGIPSDATTKACAEINNALPGKVLTPGLLTVEYTYETQQYWATNLREVDPACIVQPNSAQDVAIVVKILNKYPSVQFATRLVGVGGLLLGGGLSFLNAQEGLAADNIIEWETVMANGSVVNVNAATHPDLAQAMRGSGSQFGIVTQFKAKVHHLGNIWGGRCVYDVTKEDALYAALHNFAGHGAEDPKAAIIFSDLVLPAGVKPKLIFYFYDNPTPPTSGPFADFFKILNLACVPRTQKYSELLRANGELVRLLNARSFFRTYTIPYIPSRPQMYKEIRDNMADLAAPILNIPPLVRAIQFSVDFQPLPSIFGKVSATKGGNAMGLTSSDPDRIVLIYQGAWNLPTDDELAYGIARKITAWLDQVIPQWLEEAGMSKDLYLPLFMNDAMWDQPVLQSYRDYGKFKALQKSVDPNGLFSTSHHIRPMSRPVEMTGYQHEDAWNVDWLRVDDIHELYYQQYGKKDGKPAIYLHGGPGGRCSKGNTSFFDPSEYRVVLLDQRGCGQSRPNAEVTNNTTWHLVSDIEALRKHLNIPKWHVVFGGSWGSTLALAYAQTHPSSVGSLVLRGIFMLRDLELKWTNHPGGASMLFPDRWEDFINFLPEEERSDHIANYHKRLMSQDSLVSHPAAAAWNTWELSISQLLPDPNVAQKLKDPSYLLAHARLEIHYCTNGGFLADGQLLRRENIDGIRHIPTTIVQGRYDVVCPPITAWELHKAWPESQLDFVDDAGHSATEPGTKSKLIEACDAYARSIALDVCEMTFPLANPSAACTPLQATIDNHERVRAYEIAAYLAAASFPFDTAGGPPPKPVPSSDITLNALVQHGVHRLDCDRAFLSLIDNRNQYICAEMTKHQSLTSPDPTYPLLLGTSHIALEWGVCPYTMSIFQDRPVILPESPYIVADKSFFCIKDFREVPTFAPRPFVAGYPHMVSYMEVPLRSISGHILGSYCVVDNKEHDFLDPPALATLREVADAISSYLNMKRVEAGKSRAERMMNSLRHLVGSGWPEAFPKPGTMEAKAAEQGPFDLDVFGAASQRDLGPQDHDTGAFDQTSNSSPSYQPFHLNADAPHSSSIAPDVTQNAASIAPPDSTISPSSDDPSPAPAFRRDAYSGRTSSDLSTQIGNLFSIAADKIGHAMDLNGLDFFDVISTRSQHGSGRSRSSFADISPSRQEDLLAMPLSSYRKEDAAAQQPAHQPSQSLIQRLTTKYPRGHVFAVDEYGVLEHRSEDGQDSCKNPTCNDHDWSNLFQYVPKARYIMFLPLWHYQRESCYATCIAWVSETGKTLDIGDLNSLVAFGNTLMAEIFRLEAFTNTQSKSDFVSSISHELRSPLHGILASIELIQENTPRNSELLSEISMIESCAFTLLDTFNHLLEYSKVNSRANATQRGGTASTYSTTNACASIVPVDLVSMVEEVLEAVSLGHDYASRIVSGLEQERQDALTSLPESILLEPVVVTTHVERGREWIIPIEQGAWKRILLNVISNALKYTKHGYIDVSLGYLEAVDGGPPHISLTVTDTGVGMSEEFLKYHLFTPFTQEDVLSPGTGLGLSLVKSIVESLQGKIFVDSSLGKGTRITINIPISQELQKQSQERPVNDSLSLDFLQGKTVGLLSLSRHGLADNGPAALVVPPPELLEHSIRNICEDRFGMKFTNLLADTASTDVLLVDAHTLATSPTPDWKTLLSEYTSKDTPQVMVILDSSSKIVAHKVGFRKATHMTILVTGKSLRSLFVSALEEANEKTSSTLSTLFLSSPPPSLKSDTEKEIASPLIPNNHTNAVVTNPDSQEVIVAIRAPPTQNTPSPDTTSIHTLRTPTAGPLAPAVRQPLNCRFRHLLLVDDNLINLKMLSAFAKRLKVPYSSATNGAEAVQLYQSAAEQDDGQDAYDCIFMDISMPVMDGFQAVVNIRRIEDEVSKRMENSTDGQRRKVARAYIFALTGLGSEKARREAILSGFDEYLLKPIRFKDIVPLLGSLEE</sequence>
<dbReference type="InterPro" id="IPR003594">
    <property type="entry name" value="HATPase_dom"/>
</dbReference>
<dbReference type="SUPFAM" id="SSF52172">
    <property type="entry name" value="CheY-like"/>
    <property type="match status" value="1"/>
</dbReference>
<dbReference type="InterPro" id="IPR036890">
    <property type="entry name" value="HATPase_C_sf"/>
</dbReference>
<evidence type="ECO:0000256" key="4">
    <source>
        <dbReference type="ARBA" id="ARBA00023026"/>
    </source>
</evidence>
<dbReference type="SUPFAM" id="SSF47384">
    <property type="entry name" value="Homodimeric domain of signal transducing histidine kinase"/>
    <property type="match status" value="1"/>
</dbReference>
<evidence type="ECO:0000313" key="10">
    <source>
        <dbReference type="EMBL" id="RMZ67338.1"/>
    </source>
</evidence>
<feature type="region of interest" description="Disordered" evidence="7">
    <location>
        <begin position="1071"/>
        <end position="1151"/>
    </location>
</feature>
<dbReference type="PANTHER" id="PTHR43722:SF1">
    <property type="entry name" value="PROLINE IMINOPEPTIDASE"/>
    <property type="match status" value="1"/>
</dbReference>
<dbReference type="GO" id="GO:0000155">
    <property type="term" value="F:phosphorelay sensor kinase activity"/>
    <property type="evidence" value="ECO:0007669"/>
    <property type="project" value="InterPro"/>
</dbReference>
<dbReference type="InterPro" id="IPR016169">
    <property type="entry name" value="FAD-bd_PCMH_sub2"/>
</dbReference>
<dbReference type="SUPFAM" id="SSF55781">
    <property type="entry name" value="GAF domain-like"/>
    <property type="match status" value="1"/>
</dbReference>
<evidence type="ECO:0000259" key="8">
    <source>
        <dbReference type="PROSITE" id="PS50109"/>
    </source>
</evidence>
<proteinExistence type="inferred from homology"/>
<dbReference type="GO" id="GO:0004177">
    <property type="term" value="F:aminopeptidase activity"/>
    <property type="evidence" value="ECO:0007669"/>
    <property type="project" value="UniProtKB-EC"/>
</dbReference>
<dbReference type="InterPro" id="IPR036097">
    <property type="entry name" value="HisK_dim/P_sf"/>
</dbReference>
<dbReference type="SMART" id="SM00387">
    <property type="entry name" value="HATPase_c"/>
    <property type="match status" value="1"/>
</dbReference>
<feature type="compositionally biased region" description="Polar residues" evidence="7">
    <location>
        <begin position="1105"/>
        <end position="1116"/>
    </location>
</feature>
<dbReference type="InterPro" id="IPR036318">
    <property type="entry name" value="FAD-bd_PCMH-like_sf"/>
</dbReference>
<dbReference type="SUPFAM" id="SSF56176">
    <property type="entry name" value="FAD-binding/transporter-associated domain-like"/>
    <property type="match status" value="1"/>
</dbReference>
<dbReference type="CDD" id="cd00082">
    <property type="entry name" value="HisKA"/>
    <property type="match status" value="1"/>
</dbReference>
<evidence type="ECO:0000256" key="3">
    <source>
        <dbReference type="ARBA" id="ARBA00022553"/>
    </source>
</evidence>
<feature type="modified residue" description="4-aspartylphosphate" evidence="6">
    <location>
        <position position="1922"/>
    </location>
</feature>
<organism evidence="10 11">
    <name type="scientific">Pyrenophora seminiperda CCB06</name>
    <dbReference type="NCBI Taxonomy" id="1302712"/>
    <lineage>
        <taxon>Eukaryota</taxon>
        <taxon>Fungi</taxon>
        <taxon>Dikarya</taxon>
        <taxon>Ascomycota</taxon>
        <taxon>Pezizomycotina</taxon>
        <taxon>Dothideomycetes</taxon>
        <taxon>Pleosporomycetidae</taxon>
        <taxon>Pleosporales</taxon>
        <taxon>Pleosporineae</taxon>
        <taxon>Pleosporaceae</taxon>
        <taxon>Pyrenophora</taxon>
    </lineage>
</organism>
<dbReference type="InterPro" id="IPR005944">
    <property type="entry name" value="Pro_iminopeptidase"/>
</dbReference>
<evidence type="ECO:0000313" key="11">
    <source>
        <dbReference type="Proteomes" id="UP000265663"/>
    </source>
</evidence>
<dbReference type="Gene3D" id="3.30.565.10">
    <property type="entry name" value="Histidine kinase-like ATPase, C-terminal domain"/>
    <property type="match status" value="1"/>
</dbReference>
<dbReference type="InterPro" id="IPR003661">
    <property type="entry name" value="HisK_dim/P_dom"/>
</dbReference>
<keyword evidence="3 6" id="KW-0597">Phosphoprotein</keyword>
<protein>
    <submittedName>
        <fullName evidence="10">Proline iminopeptidase</fullName>
    </submittedName>
</protein>
<evidence type="ECO:0000256" key="5">
    <source>
        <dbReference type="ARBA" id="ARBA00023140"/>
    </source>
</evidence>
<dbReference type="EMBL" id="KE747810">
    <property type="protein sequence ID" value="RMZ67338.1"/>
    <property type="molecule type" value="Genomic_DNA"/>
</dbReference>
<dbReference type="InterPro" id="IPR029016">
    <property type="entry name" value="GAF-like_dom_sf"/>
</dbReference>
<dbReference type="Pfam" id="PF00072">
    <property type="entry name" value="Response_reg"/>
    <property type="match status" value="1"/>
</dbReference>
<evidence type="ECO:0000256" key="6">
    <source>
        <dbReference type="PROSITE-ProRule" id="PRU00169"/>
    </source>
</evidence>
<gene>
    <name evidence="10" type="ORF">GMOD_00001249</name>
</gene>
<dbReference type="SUPFAM" id="SSF53474">
    <property type="entry name" value="alpha/beta-Hydrolases"/>
    <property type="match status" value="1"/>
</dbReference>
<accession>A0A3M7LYK9</accession>
<dbReference type="PROSITE" id="PS50109">
    <property type="entry name" value="HIS_KIN"/>
    <property type="match status" value="1"/>
</dbReference>
<feature type="domain" description="Histidine kinase" evidence="8">
    <location>
        <begin position="1356"/>
        <end position="1617"/>
    </location>
</feature>
<keyword evidence="5" id="KW-0576">Peroxisome</keyword>
<feature type="compositionally biased region" description="Polar residues" evidence="7">
    <location>
        <begin position="1084"/>
        <end position="1094"/>
    </location>
</feature>